<accession>A0A8H4RQJ9</accession>
<feature type="compositionally biased region" description="Basic residues" evidence="1">
    <location>
        <begin position="289"/>
        <end position="299"/>
    </location>
</feature>
<feature type="region of interest" description="Disordered" evidence="1">
    <location>
        <begin position="1"/>
        <end position="69"/>
    </location>
</feature>
<feature type="region of interest" description="Disordered" evidence="1">
    <location>
        <begin position="354"/>
        <end position="381"/>
    </location>
</feature>
<comment type="caution">
    <text evidence="2">The sequence shown here is derived from an EMBL/GenBank/DDBJ whole genome shotgun (WGS) entry which is preliminary data.</text>
</comment>
<feature type="compositionally biased region" description="Polar residues" evidence="1">
    <location>
        <begin position="491"/>
        <end position="504"/>
    </location>
</feature>
<gene>
    <name evidence="2" type="ORF">G7Y89_g3855</name>
</gene>
<keyword evidence="3" id="KW-1185">Reference proteome</keyword>
<evidence type="ECO:0000313" key="3">
    <source>
        <dbReference type="Proteomes" id="UP000566819"/>
    </source>
</evidence>
<organism evidence="2 3">
    <name type="scientific">Cudoniella acicularis</name>
    <dbReference type="NCBI Taxonomy" id="354080"/>
    <lineage>
        <taxon>Eukaryota</taxon>
        <taxon>Fungi</taxon>
        <taxon>Dikarya</taxon>
        <taxon>Ascomycota</taxon>
        <taxon>Pezizomycotina</taxon>
        <taxon>Leotiomycetes</taxon>
        <taxon>Helotiales</taxon>
        <taxon>Tricladiaceae</taxon>
        <taxon>Cudoniella</taxon>
    </lineage>
</organism>
<feature type="compositionally biased region" description="Low complexity" evidence="1">
    <location>
        <begin position="615"/>
        <end position="628"/>
    </location>
</feature>
<feature type="compositionally biased region" description="Polar residues" evidence="1">
    <location>
        <begin position="535"/>
        <end position="560"/>
    </location>
</feature>
<feature type="compositionally biased region" description="Basic residues" evidence="1">
    <location>
        <begin position="30"/>
        <end position="39"/>
    </location>
</feature>
<evidence type="ECO:0000313" key="2">
    <source>
        <dbReference type="EMBL" id="KAF4634250.1"/>
    </source>
</evidence>
<feature type="compositionally biased region" description="Basic and acidic residues" evidence="1">
    <location>
        <begin position="154"/>
        <end position="168"/>
    </location>
</feature>
<feature type="region of interest" description="Disordered" evidence="1">
    <location>
        <begin position="486"/>
        <end position="563"/>
    </location>
</feature>
<protein>
    <submittedName>
        <fullName evidence="2">Uncharacterized protein</fullName>
    </submittedName>
</protein>
<dbReference type="EMBL" id="JAAMPI010000198">
    <property type="protein sequence ID" value="KAF4634250.1"/>
    <property type="molecule type" value="Genomic_DNA"/>
</dbReference>
<dbReference type="OrthoDB" id="3946545at2759"/>
<name>A0A8H4RQJ9_9HELO</name>
<feature type="compositionally biased region" description="Polar residues" evidence="1">
    <location>
        <begin position="303"/>
        <end position="313"/>
    </location>
</feature>
<sequence length="807" mass="89565">MNPYEGTLESPVDSSASIPRIPSFSDFSKLFRRRQRGARNSKSVSRYSNGRSDSASENSQALYMADTKRRRSGRSLSAISNIADSKLDGSSETDSTKLNPATEELSWNIIDREIFEWQFMCETGRPYWWSPESKYRRLKRLKARGSSESNPRVWKQELHGRPPPSYDDRRRAVSEGYLTDPNNDHALAHMIAVQLLSSCFTLPPDATAGTPSPNYTFVKKHGCSMAVPLPDPGMISSLRLHSHFRYSPCFGHQARNTSPIHQWPALDGTSARTKEAGIETPQIGTSDRRRGHRKAHRTRNVTEDSASGCSLESTDGYISRRNTGDLDPIATITAFHRQSKNIREQIARTLTIPHLPSDAKKMASRNGSTESQGLMPPRPSPNEGHIEFSDVNRSACSARPPKPNYRLQPVIRSEPHHVFVQPVRELVVKRWRSFRRRFGGSLHSPLPTADLEDEISLLSESGASETSSPAVSLEGKMRRMRAQERGEIHSAKSTPCNSTPTSELLSPEAVDQGFPRSFWSESRNSSPRIARLSGARSSTESTPRYNSPASGYMTPETSGGQRPHWLESRRASLGSPRFQLTDPLAAATILAATEAINKSKEELNQNTALDLTKTPISPNSPDSPDSIIGQLPQGDPNMVTSGNIPTPSEDPKPDQIKPMLTSPPFFFSSMRISKRNRRKSLLSEVCIPDDFQPRAPANMEIDPEQVERNILSAAGSKVASPVDEIPSPWRRAQIHSVSSPPNPICLLSPTEMMAQGMPDRPVLNRMSTSGTQVFTPDQDGVELDGLPVGPGREIWLGKRKRREQTYL</sequence>
<feature type="region of interest" description="Disordered" evidence="1">
    <location>
        <begin position="272"/>
        <end position="324"/>
    </location>
</feature>
<reference evidence="2 3" key="1">
    <citation type="submission" date="2020-03" db="EMBL/GenBank/DDBJ databases">
        <title>Draft Genome Sequence of Cudoniella acicularis.</title>
        <authorList>
            <person name="Buettner E."/>
            <person name="Kellner H."/>
        </authorList>
    </citation>
    <scope>NUCLEOTIDE SEQUENCE [LARGE SCALE GENOMIC DNA]</scope>
    <source>
        <strain evidence="2 3">DSM 108380</strain>
    </source>
</reference>
<proteinExistence type="predicted"/>
<feature type="region of interest" description="Disordered" evidence="1">
    <location>
        <begin position="149"/>
        <end position="168"/>
    </location>
</feature>
<evidence type="ECO:0000256" key="1">
    <source>
        <dbReference type="SAM" id="MobiDB-lite"/>
    </source>
</evidence>
<feature type="compositionally biased region" description="Polar residues" evidence="1">
    <location>
        <begin position="40"/>
        <end position="61"/>
    </location>
</feature>
<dbReference type="Proteomes" id="UP000566819">
    <property type="component" value="Unassembled WGS sequence"/>
</dbReference>
<dbReference type="AlphaFoldDB" id="A0A8H4RQJ9"/>
<feature type="region of interest" description="Disordered" evidence="1">
    <location>
        <begin position="608"/>
        <end position="657"/>
    </location>
</feature>